<sequence length="74" mass="8257">MGNIVEKVRNDYFDGSYAAAARHFGVSAAGYRKWEQQAEFPAKHGRMQQAHELTSIDYKLLCPSAFLSPKSHAA</sequence>
<gene>
    <name evidence="1" type="ORF">NNL38_08460</name>
</gene>
<organism evidence="1 2">
    <name type="scientific">Photobacterium atrarenae</name>
    <dbReference type="NCBI Taxonomy" id="865757"/>
    <lineage>
        <taxon>Bacteria</taxon>
        <taxon>Pseudomonadati</taxon>
        <taxon>Pseudomonadota</taxon>
        <taxon>Gammaproteobacteria</taxon>
        <taxon>Vibrionales</taxon>
        <taxon>Vibrionaceae</taxon>
        <taxon>Photobacterium</taxon>
    </lineage>
</organism>
<evidence type="ECO:0008006" key="3">
    <source>
        <dbReference type="Google" id="ProtNLM"/>
    </source>
</evidence>
<protein>
    <recommendedName>
        <fullName evidence="3">HTH cro/C1-type domain-containing protein</fullName>
    </recommendedName>
</protein>
<evidence type="ECO:0000313" key="1">
    <source>
        <dbReference type="EMBL" id="UTV26413.1"/>
    </source>
</evidence>
<proteinExistence type="predicted"/>
<accession>A0ABY5GDH3</accession>
<dbReference type="RefSeq" id="WP_255387625.1">
    <property type="nucleotide sequence ID" value="NZ_CP101508.1"/>
</dbReference>
<dbReference type="Proteomes" id="UP001057998">
    <property type="component" value="Chromosome 1"/>
</dbReference>
<name>A0ABY5GDH3_9GAMM</name>
<keyword evidence="2" id="KW-1185">Reference proteome</keyword>
<evidence type="ECO:0000313" key="2">
    <source>
        <dbReference type="Proteomes" id="UP001057998"/>
    </source>
</evidence>
<reference evidence="1" key="1">
    <citation type="submission" date="2022-07" db="EMBL/GenBank/DDBJ databases">
        <title>Genome sequencing of Photobacterium atrarenae GJH2-4.</title>
        <authorList>
            <person name="Park S.-J."/>
        </authorList>
    </citation>
    <scope>NUCLEOTIDE SEQUENCE</scope>
    <source>
        <strain evidence="1">GJH2-4</strain>
    </source>
</reference>
<dbReference type="EMBL" id="CP101508">
    <property type="protein sequence ID" value="UTV26413.1"/>
    <property type="molecule type" value="Genomic_DNA"/>
</dbReference>